<dbReference type="OrthoDB" id="9796845at2"/>
<dbReference type="PANTHER" id="PTHR34817">
    <property type="entry name" value="NUCLEOTIDYLTRANSFERASE"/>
    <property type="match status" value="1"/>
</dbReference>
<keyword evidence="2" id="KW-1185">Reference proteome</keyword>
<dbReference type="RefSeq" id="WP_114299072.1">
    <property type="nucleotide sequence ID" value="NZ_QPJT01000024.1"/>
</dbReference>
<dbReference type="InterPro" id="IPR018775">
    <property type="entry name" value="RlaP"/>
</dbReference>
<gene>
    <name evidence="1" type="ORF">DFR58_12433</name>
</gene>
<dbReference type="Proteomes" id="UP000253034">
    <property type="component" value="Unassembled WGS sequence"/>
</dbReference>
<evidence type="ECO:0008006" key="3">
    <source>
        <dbReference type="Google" id="ProtNLM"/>
    </source>
</evidence>
<accession>A0A369ASW4</accession>
<evidence type="ECO:0000313" key="2">
    <source>
        <dbReference type="Proteomes" id="UP000253034"/>
    </source>
</evidence>
<comment type="caution">
    <text evidence="1">The sequence shown here is derived from an EMBL/GenBank/DDBJ whole genome shotgun (WGS) entry which is preliminary data.</text>
</comment>
<evidence type="ECO:0000313" key="1">
    <source>
        <dbReference type="EMBL" id="RCX12083.1"/>
    </source>
</evidence>
<dbReference type="PANTHER" id="PTHR34817:SF2">
    <property type="entry name" value="NUCLEOTIDYLTRANSFERASE"/>
    <property type="match status" value="1"/>
</dbReference>
<name>A0A369ASW4_9FIRM</name>
<dbReference type="AlphaFoldDB" id="A0A369ASW4"/>
<proteinExistence type="predicted"/>
<reference evidence="1 2" key="1">
    <citation type="submission" date="2018-07" db="EMBL/GenBank/DDBJ databases">
        <title>Genomic Encyclopedia of Type Strains, Phase IV (KMG-IV): sequencing the most valuable type-strain genomes for metagenomic binning, comparative biology and taxonomic classification.</title>
        <authorList>
            <person name="Goeker M."/>
        </authorList>
    </citation>
    <scope>NUCLEOTIDE SEQUENCE [LARGE SCALE GENOMIC DNA]</scope>
    <source>
        <strain evidence="1 2">DSM 27016</strain>
    </source>
</reference>
<dbReference type="Pfam" id="PF10127">
    <property type="entry name" value="RlaP"/>
    <property type="match status" value="1"/>
</dbReference>
<protein>
    <recommendedName>
        <fullName evidence="3">Nucleotidyltransferase</fullName>
    </recommendedName>
</protein>
<organism evidence="1 2">
    <name type="scientific">Anaerobacterium chartisolvens</name>
    <dbReference type="NCBI Taxonomy" id="1297424"/>
    <lineage>
        <taxon>Bacteria</taxon>
        <taxon>Bacillati</taxon>
        <taxon>Bacillota</taxon>
        <taxon>Clostridia</taxon>
        <taxon>Eubacteriales</taxon>
        <taxon>Oscillospiraceae</taxon>
        <taxon>Anaerobacterium</taxon>
    </lineage>
</organism>
<sequence>MQVEIMKKLDVIEKENNIKILYAIESGSRGWGFASKDSDYDVRFIYIHPTDWYLSIEDKKDFIEVPINDLLDINGWDIKKALLQYKKSNPTLLEWLSSPIVYTEDSSAAQRMRDLLPYYFSPVPTIYHYLHIARNKYEEIMSTEQVKIKRYFYILRPILACMWIEKNNTMPPMEFSKLMAAQQLDGILVNEINKLLEKKTSGLEIDIEPKSPIITDFLKRKIYYYEQYLKTVRKEKTSDYNLLNALFREILKEVWGG</sequence>
<dbReference type="EMBL" id="QPJT01000024">
    <property type="protein sequence ID" value="RCX12083.1"/>
    <property type="molecule type" value="Genomic_DNA"/>
</dbReference>